<feature type="transmembrane region" description="Helical" evidence="1">
    <location>
        <begin position="6"/>
        <end position="26"/>
    </location>
</feature>
<protein>
    <submittedName>
        <fullName evidence="2">Superinfection immunity protein</fullName>
    </submittedName>
</protein>
<dbReference type="Pfam" id="PF14373">
    <property type="entry name" value="Imm_superinfect"/>
    <property type="match status" value="1"/>
</dbReference>
<accession>A0A4R0NQN3</accession>
<sequence length="53" mass="6008">MESKTYLLFVILGVIFLFLYLLPSIIGRKKRNALSIFLLNLFLGGTVIGCIFQ</sequence>
<name>A0A4R0NQN3_9SPHI</name>
<organism evidence="2 3">
    <name type="scientific">Pedobacter psychroterrae</name>
    <dbReference type="NCBI Taxonomy" id="2530453"/>
    <lineage>
        <taxon>Bacteria</taxon>
        <taxon>Pseudomonadati</taxon>
        <taxon>Bacteroidota</taxon>
        <taxon>Sphingobacteriia</taxon>
        <taxon>Sphingobacteriales</taxon>
        <taxon>Sphingobacteriaceae</taxon>
        <taxon>Pedobacter</taxon>
    </lineage>
</organism>
<keyword evidence="3" id="KW-1185">Reference proteome</keyword>
<dbReference type="InterPro" id="IPR016410">
    <property type="entry name" value="Phage_imm"/>
</dbReference>
<dbReference type="RefSeq" id="WP_131592075.1">
    <property type="nucleotide sequence ID" value="NZ_SJSL01000001.1"/>
</dbReference>
<evidence type="ECO:0000313" key="2">
    <source>
        <dbReference type="EMBL" id="TCD02489.1"/>
    </source>
</evidence>
<proteinExistence type="predicted"/>
<gene>
    <name evidence="2" type="ORF">EZ437_00430</name>
</gene>
<keyword evidence="1" id="KW-0472">Membrane</keyword>
<dbReference type="AlphaFoldDB" id="A0A4R0NQN3"/>
<evidence type="ECO:0000256" key="1">
    <source>
        <dbReference type="SAM" id="Phobius"/>
    </source>
</evidence>
<feature type="transmembrane region" description="Helical" evidence="1">
    <location>
        <begin position="33"/>
        <end position="52"/>
    </location>
</feature>
<comment type="caution">
    <text evidence="2">The sequence shown here is derived from an EMBL/GenBank/DDBJ whole genome shotgun (WGS) entry which is preliminary data.</text>
</comment>
<dbReference type="OrthoDB" id="9814116at2"/>
<keyword evidence="1" id="KW-1133">Transmembrane helix</keyword>
<keyword evidence="1" id="KW-0812">Transmembrane</keyword>
<evidence type="ECO:0000313" key="3">
    <source>
        <dbReference type="Proteomes" id="UP000293347"/>
    </source>
</evidence>
<reference evidence="2 3" key="1">
    <citation type="submission" date="2019-02" db="EMBL/GenBank/DDBJ databases">
        <title>Pedobacter sp. RP-1-14 sp. nov., isolated from Arctic soil.</title>
        <authorList>
            <person name="Dahal R.H."/>
        </authorList>
    </citation>
    <scope>NUCLEOTIDE SEQUENCE [LARGE SCALE GENOMIC DNA]</scope>
    <source>
        <strain evidence="2 3">RP-1-14</strain>
    </source>
</reference>
<dbReference type="EMBL" id="SJSL01000001">
    <property type="protein sequence ID" value="TCD02489.1"/>
    <property type="molecule type" value="Genomic_DNA"/>
</dbReference>
<dbReference type="Proteomes" id="UP000293347">
    <property type="component" value="Unassembled WGS sequence"/>
</dbReference>